<dbReference type="EMBL" id="JAINUF010000003">
    <property type="protein sequence ID" value="KAJ8368047.1"/>
    <property type="molecule type" value="Genomic_DNA"/>
</dbReference>
<organism evidence="1 2">
    <name type="scientific">Synaphobranchus kaupii</name>
    <name type="common">Kaup's arrowtooth eel</name>
    <dbReference type="NCBI Taxonomy" id="118154"/>
    <lineage>
        <taxon>Eukaryota</taxon>
        <taxon>Metazoa</taxon>
        <taxon>Chordata</taxon>
        <taxon>Craniata</taxon>
        <taxon>Vertebrata</taxon>
        <taxon>Euteleostomi</taxon>
        <taxon>Actinopterygii</taxon>
        <taxon>Neopterygii</taxon>
        <taxon>Teleostei</taxon>
        <taxon>Anguilliformes</taxon>
        <taxon>Synaphobranchidae</taxon>
        <taxon>Synaphobranchus</taxon>
    </lineage>
</organism>
<reference evidence="1" key="1">
    <citation type="journal article" date="2023" name="Science">
        <title>Genome structures resolve the early diversification of teleost fishes.</title>
        <authorList>
            <person name="Parey E."/>
            <person name="Louis A."/>
            <person name="Montfort J."/>
            <person name="Bouchez O."/>
            <person name="Roques C."/>
            <person name="Iampietro C."/>
            <person name="Lluch J."/>
            <person name="Castinel A."/>
            <person name="Donnadieu C."/>
            <person name="Desvignes T."/>
            <person name="Floi Bucao C."/>
            <person name="Jouanno E."/>
            <person name="Wen M."/>
            <person name="Mejri S."/>
            <person name="Dirks R."/>
            <person name="Jansen H."/>
            <person name="Henkel C."/>
            <person name="Chen W.J."/>
            <person name="Zahm M."/>
            <person name="Cabau C."/>
            <person name="Klopp C."/>
            <person name="Thompson A.W."/>
            <person name="Robinson-Rechavi M."/>
            <person name="Braasch I."/>
            <person name="Lecointre G."/>
            <person name="Bobe J."/>
            <person name="Postlethwait J.H."/>
            <person name="Berthelot C."/>
            <person name="Roest Crollius H."/>
            <person name="Guiguen Y."/>
        </authorList>
    </citation>
    <scope>NUCLEOTIDE SEQUENCE</scope>
    <source>
        <strain evidence="1">WJC10195</strain>
    </source>
</reference>
<sequence>MSPYPPQVRRSLSLRKGFGMTLQNSFLRAQQTPYIRRDTGTCCSHSVEVLRLTLWLSFTATDPPQRGRGQVSWVTRKEEEVEEV</sequence>
<dbReference type="AlphaFoldDB" id="A0A9Q1FV27"/>
<proteinExistence type="predicted"/>
<keyword evidence="2" id="KW-1185">Reference proteome</keyword>
<accession>A0A9Q1FV27</accession>
<evidence type="ECO:0000313" key="1">
    <source>
        <dbReference type="EMBL" id="KAJ8368047.1"/>
    </source>
</evidence>
<dbReference type="Proteomes" id="UP001152622">
    <property type="component" value="Chromosome 3"/>
</dbReference>
<name>A0A9Q1FV27_SYNKA</name>
<comment type="caution">
    <text evidence="1">The sequence shown here is derived from an EMBL/GenBank/DDBJ whole genome shotgun (WGS) entry which is preliminary data.</text>
</comment>
<evidence type="ECO:0000313" key="2">
    <source>
        <dbReference type="Proteomes" id="UP001152622"/>
    </source>
</evidence>
<gene>
    <name evidence="1" type="ORF">SKAU_G00080750</name>
</gene>
<protein>
    <submittedName>
        <fullName evidence="1">Uncharacterized protein</fullName>
    </submittedName>
</protein>